<evidence type="ECO:0000313" key="2">
    <source>
        <dbReference type="Proteomes" id="UP001601059"/>
    </source>
</evidence>
<evidence type="ECO:0008006" key="3">
    <source>
        <dbReference type="Google" id="ProtNLM"/>
    </source>
</evidence>
<gene>
    <name evidence="1" type="ORF">ACFYKX_11445</name>
</gene>
<organism evidence="1 2">
    <name type="scientific">Cytobacillus spartinae</name>
    <dbReference type="NCBI Taxonomy" id="3299023"/>
    <lineage>
        <taxon>Bacteria</taxon>
        <taxon>Bacillati</taxon>
        <taxon>Bacillota</taxon>
        <taxon>Bacilli</taxon>
        <taxon>Bacillales</taxon>
        <taxon>Bacillaceae</taxon>
        <taxon>Cytobacillus</taxon>
    </lineage>
</organism>
<evidence type="ECO:0000313" key="1">
    <source>
        <dbReference type="EMBL" id="MFE8701210.1"/>
    </source>
</evidence>
<dbReference type="RefSeq" id="WP_389361123.1">
    <property type="nucleotide sequence ID" value="NZ_JBIACK010000004.1"/>
</dbReference>
<reference evidence="1 2" key="1">
    <citation type="submission" date="2024-08" db="EMBL/GenBank/DDBJ databases">
        <title>Two novel Cytobacillus novel species.</title>
        <authorList>
            <person name="Liu G."/>
        </authorList>
    </citation>
    <scope>NUCLEOTIDE SEQUENCE [LARGE SCALE GENOMIC DNA]</scope>
    <source>
        <strain evidence="1 2">FJAT-54145</strain>
    </source>
</reference>
<name>A0ABW6KD78_9BACI</name>
<comment type="caution">
    <text evidence="1">The sequence shown here is derived from an EMBL/GenBank/DDBJ whole genome shotgun (WGS) entry which is preliminary data.</text>
</comment>
<sequence>MNYQLIVYTGEHIGKCIQTIDGRSSSTPKPLSVTFVDGKTGFVGYDEVSVYFPDATVWDGWRAREVLMARDMGTGSHHWKKHPAKTHACRVCGQYIENHEKHHLVIINGTPAKKADRFNFLIHHEEWLEIMKESFSFEEAVDKVFSKRQPKCHNRLQDDTEQTELVRKALSALGFIIVKETSGRLYFRNRGNRTARLLYDKKMKQFDYTGRANGLFDRLILNTVYDRIKNKMSEIQNQEQGV</sequence>
<dbReference type="EMBL" id="JBIACK010000004">
    <property type="protein sequence ID" value="MFE8701210.1"/>
    <property type="molecule type" value="Genomic_DNA"/>
</dbReference>
<keyword evidence="2" id="KW-1185">Reference proteome</keyword>
<dbReference type="Proteomes" id="UP001601059">
    <property type="component" value="Unassembled WGS sequence"/>
</dbReference>
<protein>
    <recommendedName>
        <fullName evidence="3">HNH endonuclease</fullName>
    </recommendedName>
</protein>
<accession>A0ABW6KD78</accession>
<proteinExistence type="predicted"/>